<organism evidence="11">
    <name type="scientific">Thrips palmi</name>
    <name type="common">Melon thrips</name>
    <dbReference type="NCBI Taxonomy" id="161013"/>
    <lineage>
        <taxon>Eukaryota</taxon>
        <taxon>Metazoa</taxon>
        <taxon>Ecdysozoa</taxon>
        <taxon>Arthropoda</taxon>
        <taxon>Hexapoda</taxon>
        <taxon>Insecta</taxon>
        <taxon>Pterygota</taxon>
        <taxon>Neoptera</taxon>
        <taxon>Paraneoptera</taxon>
        <taxon>Thysanoptera</taxon>
        <taxon>Terebrantia</taxon>
        <taxon>Thripoidea</taxon>
        <taxon>Thripidae</taxon>
        <taxon>Thrips</taxon>
    </lineage>
</organism>
<dbReference type="SMART" id="SM00389">
    <property type="entry name" value="HOX"/>
    <property type="match status" value="1"/>
</dbReference>
<comment type="subcellular location">
    <subcellularLocation>
        <location evidence="1 6 7">Nucleus</location>
    </subcellularLocation>
</comment>
<evidence type="ECO:0000256" key="8">
    <source>
        <dbReference type="SAM" id="MobiDB-lite"/>
    </source>
</evidence>
<evidence type="ECO:0000256" key="6">
    <source>
        <dbReference type="PROSITE-ProRule" id="PRU00108"/>
    </source>
</evidence>
<dbReference type="KEGG" id="tpal:117654437"/>
<dbReference type="PROSITE" id="PS00027">
    <property type="entry name" value="HOMEOBOX_1"/>
    <property type="match status" value="1"/>
</dbReference>
<dbReference type="InterPro" id="IPR020479">
    <property type="entry name" value="HD_metazoa"/>
</dbReference>
<keyword evidence="2" id="KW-0217">Developmental protein</keyword>
<keyword evidence="10" id="KW-1185">Reference proteome</keyword>
<dbReference type="InterPro" id="IPR000047">
    <property type="entry name" value="HTH_motif"/>
</dbReference>
<name>A0A6P9AMZ4_THRPL</name>
<evidence type="ECO:0000256" key="4">
    <source>
        <dbReference type="ARBA" id="ARBA00023155"/>
    </source>
</evidence>
<dbReference type="PANTHER" id="PTHR24327:SF81">
    <property type="entry name" value="HOMEOTIC PROTEIN DISTAL-LESS-RELATED"/>
    <property type="match status" value="1"/>
</dbReference>
<evidence type="ECO:0000313" key="10">
    <source>
        <dbReference type="Proteomes" id="UP000515158"/>
    </source>
</evidence>
<dbReference type="FunFam" id="1.10.10.60:FF:000233">
    <property type="entry name" value="Distal-less, isoform C"/>
    <property type="match status" value="1"/>
</dbReference>
<keyword evidence="3 6" id="KW-0238">DNA-binding</keyword>
<keyword evidence="5 6" id="KW-0539">Nucleus</keyword>
<feature type="domain" description="Homeobox" evidence="9">
    <location>
        <begin position="162"/>
        <end position="222"/>
    </location>
</feature>
<feature type="compositionally biased region" description="Low complexity" evidence="8">
    <location>
        <begin position="224"/>
        <end position="240"/>
    </location>
</feature>
<feature type="compositionally biased region" description="Low complexity" evidence="8">
    <location>
        <begin position="315"/>
        <end position="325"/>
    </location>
</feature>
<feature type="compositionally biased region" description="Polar residues" evidence="8">
    <location>
        <begin position="286"/>
        <end position="298"/>
    </location>
</feature>
<dbReference type="RefSeq" id="XP_034256956.1">
    <property type="nucleotide sequence ID" value="XM_034401065.1"/>
</dbReference>
<dbReference type="GO" id="GO:0005634">
    <property type="term" value="C:nucleus"/>
    <property type="evidence" value="ECO:0007669"/>
    <property type="project" value="UniProtKB-SubCell"/>
</dbReference>
<protein>
    <submittedName>
        <fullName evidence="11">Homeotic protein distal-less-like isoform X1</fullName>
    </submittedName>
</protein>
<dbReference type="InterPro" id="IPR001356">
    <property type="entry name" value="HD"/>
</dbReference>
<feature type="region of interest" description="Disordered" evidence="8">
    <location>
        <begin position="1"/>
        <end position="106"/>
    </location>
</feature>
<dbReference type="GO" id="GO:0000981">
    <property type="term" value="F:DNA-binding transcription factor activity, RNA polymerase II-specific"/>
    <property type="evidence" value="ECO:0007669"/>
    <property type="project" value="InterPro"/>
</dbReference>
<evidence type="ECO:0000256" key="7">
    <source>
        <dbReference type="RuleBase" id="RU000682"/>
    </source>
</evidence>
<dbReference type="Pfam" id="PF00046">
    <property type="entry name" value="Homeodomain"/>
    <property type="match status" value="1"/>
</dbReference>
<dbReference type="AlphaFoldDB" id="A0A6P9AMZ4"/>
<dbReference type="FunCoup" id="A0A6P9AMZ4">
    <property type="interactions" value="205"/>
</dbReference>
<evidence type="ECO:0000256" key="2">
    <source>
        <dbReference type="ARBA" id="ARBA00022473"/>
    </source>
</evidence>
<evidence type="ECO:0000313" key="11">
    <source>
        <dbReference type="RefSeq" id="XP_034256956.1"/>
    </source>
</evidence>
<dbReference type="SUPFAM" id="SSF46689">
    <property type="entry name" value="Homeodomain-like"/>
    <property type="match status" value="1"/>
</dbReference>
<dbReference type="InterPro" id="IPR050460">
    <property type="entry name" value="Distal-less_Homeobox_TF"/>
</dbReference>
<dbReference type="GO" id="GO:0000978">
    <property type="term" value="F:RNA polymerase II cis-regulatory region sequence-specific DNA binding"/>
    <property type="evidence" value="ECO:0007669"/>
    <property type="project" value="TreeGrafter"/>
</dbReference>
<reference evidence="11" key="1">
    <citation type="submission" date="2025-08" db="UniProtKB">
        <authorList>
            <consortium name="RefSeq"/>
        </authorList>
    </citation>
    <scope>IDENTIFICATION</scope>
    <source>
        <tissue evidence="11">Total insect</tissue>
    </source>
</reference>
<evidence type="ECO:0000256" key="1">
    <source>
        <dbReference type="ARBA" id="ARBA00004123"/>
    </source>
</evidence>
<feature type="DNA-binding region" description="Homeobox" evidence="6">
    <location>
        <begin position="164"/>
        <end position="223"/>
    </location>
</feature>
<dbReference type="PRINTS" id="PR00024">
    <property type="entry name" value="HOMEOBOX"/>
</dbReference>
<feature type="compositionally biased region" description="Basic residues" evidence="8">
    <location>
        <begin position="336"/>
        <end position="346"/>
    </location>
</feature>
<dbReference type="Proteomes" id="UP000515158">
    <property type="component" value="Unplaced"/>
</dbReference>
<feature type="region of interest" description="Disordered" evidence="8">
    <location>
        <begin position="222"/>
        <end position="347"/>
    </location>
</feature>
<evidence type="ECO:0000256" key="3">
    <source>
        <dbReference type="ARBA" id="ARBA00023125"/>
    </source>
</evidence>
<accession>A0A6P9AMZ4</accession>
<dbReference type="PANTHER" id="PTHR24327">
    <property type="entry name" value="HOMEOBOX PROTEIN"/>
    <property type="match status" value="1"/>
</dbReference>
<dbReference type="OrthoDB" id="6159439at2759"/>
<sequence>MGTGEGLDGPPPGPQPQHPHMLGLGPATPHDGSPQHPNKSAFIELQQHGVPGGPVGPYNPALRYHPHSHPFQHQGMGSPGGGGGPPHHPHHPHETPPPFVSSPRSALSAYPFPPMHQNSYPGYHLGSYAPQCPSPGKDDLDGTYLDDKCLDDGGLRVNGKGKKMRKPRTIYSSLQLQQLNRRFQRTQYLALPERAELAASLGLTQTQVKIWFQNRRSKYKKMMKAAQQAGGPHNNNNNSSGGSGSGLQGGPHNALPHSPQPPHMGGESSGGSSSGSQPSPSGNYMPHQTPTPSSTPVSDMSPGPHGLSQSPPVGPMGSPMVGVGSWDVKPPMPHHPQSHHPPHHPPHPGYVTPYSWYQAEPNPGMLTVWP</sequence>
<dbReference type="Gene3D" id="1.10.10.60">
    <property type="entry name" value="Homeodomain-like"/>
    <property type="match status" value="1"/>
</dbReference>
<proteinExistence type="predicted"/>
<evidence type="ECO:0000259" key="9">
    <source>
        <dbReference type="PROSITE" id="PS50071"/>
    </source>
</evidence>
<dbReference type="InParanoid" id="A0A6P9AMZ4"/>
<dbReference type="CDD" id="cd00086">
    <property type="entry name" value="homeodomain"/>
    <property type="match status" value="1"/>
</dbReference>
<dbReference type="PROSITE" id="PS50071">
    <property type="entry name" value="HOMEOBOX_2"/>
    <property type="match status" value="1"/>
</dbReference>
<dbReference type="InterPro" id="IPR009057">
    <property type="entry name" value="Homeodomain-like_sf"/>
</dbReference>
<dbReference type="GeneID" id="117654437"/>
<dbReference type="PRINTS" id="PR00031">
    <property type="entry name" value="HTHREPRESSR"/>
</dbReference>
<gene>
    <name evidence="11" type="primary">LOC117654437</name>
</gene>
<evidence type="ECO:0000256" key="5">
    <source>
        <dbReference type="ARBA" id="ARBA00023242"/>
    </source>
</evidence>
<dbReference type="InterPro" id="IPR017970">
    <property type="entry name" value="Homeobox_CS"/>
</dbReference>
<keyword evidence="4 6" id="KW-0371">Homeobox</keyword>